<dbReference type="AlphaFoldDB" id="A0A0E9X2M5"/>
<sequence length="74" mass="8549">MEEEHKSLSCILCKMVTTAHPKNKTKTSLPFRQISINRHDSGLTSSGDSPQLQPDSTKSQPPMWRFYRVYRLNL</sequence>
<dbReference type="EMBL" id="GBXM01012417">
    <property type="protein sequence ID" value="JAH96160.1"/>
    <property type="molecule type" value="Transcribed_RNA"/>
</dbReference>
<protein>
    <submittedName>
        <fullName evidence="2">Uncharacterized protein</fullName>
    </submittedName>
</protein>
<name>A0A0E9X2M5_ANGAN</name>
<feature type="region of interest" description="Disordered" evidence="1">
    <location>
        <begin position="22"/>
        <end position="60"/>
    </location>
</feature>
<organism evidence="2">
    <name type="scientific">Anguilla anguilla</name>
    <name type="common">European freshwater eel</name>
    <name type="synonym">Muraena anguilla</name>
    <dbReference type="NCBI Taxonomy" id="7936"/>
    <lineage>
        <taxon>Eukaryota</taxon>
        <taxon>Metazoa</taxon>
        <taxon>Chordata</taxon>
        <taxon>Craniata</taxon>
        <taxon>Vertebrata</taxon>
        <taxon>Euteleostomi</taxon>
        <taxon>Actinopterygii</taxon>
        <taxon>Neopterygii</taxon>
        <taxon>Teleostei</taxon>
        <taxon>Anguilliformes</taxon>
        <taxon>Anguillidae</taxon>
        <taxon>Anguilla</taxon>
    </lineage>
</organism>
<feature type="compositionally biased region" description="Polar residues" evidence="1">
    <location>
        <begin position="26"/>
        <end position="60"/>
    </location>
</feature>
<evidence type="ECO:0000256" key="1">
    <source>
        <dbReference type="SAM" id="MobiDB-lite"/>
    </source>
</evidence>
<reference evidence="2" key="2">
    <citation type="journal article" date="2015" name="Fish Shellfish Immunol.">
        <title>Early steps in the European eel (Anguilla anguilla)-Vibrio vulnificus interaction in the gills: Role of the RtxA13 toxin.</title>
        <authorList>
            <person name="Callol A."/>
            <person name="Pajuelo D."/>
            <person name="Ebbesson L."/>
            <person name="Teles M."/>
            <person name="MacKenzie S."/>
            <person name="Amaro C."/>
        </authorList>
    </citation>
    <scope>NUCLEOTIDE SEQUENCE</scope>
</reference>
<accession>A0A0E9X2M5</accession>
<proteinExistence type="predicted"/>
<evidence type="ECO:0000313" key="2">
    <source>
        <dbReference type="EMBL" id="JAH96160.1"/>
    </source>
</evidence>
<reference evidence="2" key="1">
    <citation type="submission" date="2014-11" db="EMBL/GenBank/DDBJ databases">
        <authorList>
            <person name="Amaro Gonzalez C."/>
        </authorList>
    </citation>
    <scope>NUCLEOTIDE SEQUENCE</scope>
</reference>